<dbReference type="PANTHER" id="PTHR31282">
    <property type="entry name" value="WRKY TRANSCRIPTION FACTOR 21-RELATED"/>
    <property type="match status" value="1"/>
</dbReference>
<dbReference type="SUPFAM" id="SSF118290">
    <property type="entry name" value="WRKY DNA-binding domain"/>
    <property type="match status" value="1"/>
</dbReference>
<gene>
    <name evidence="8" type="ORF">DM860_008451</name>
</gene>
<dbReference type="FunFam" id="2.20.25.80:FF:000004">
    <property type="entry name" value="WRKY transcription factor 65"/>
    <property type="match status" value="1"/>
</dbReference>
<protein>
    <recommendedName>
        <fullName evidence="7">WRKY domain-containing protein</fullName>
    </recommendedName>
</protein>
<dbReference type="GO" id="GO:0043565">
    <property type="term" value="F:sequence-specific DNA binding"/>
    <property type="evidence" value="ECO:0007669"/>
    <property type="project" value="InterPro"/>
</dbReference>
<sequence>MPIILTLVCFESHSFPLFFSLSLSIVNRAAMAAVELMMDYRRANNSPSFAKKPEESALAKEAASGLESVEKLIRLLSQRPPENQESSSGEIEMVAGVAVDRFRRVIDLLGRTPTGHARFRRAPVRSTPAREAAAGDTRVYNPTPIQHVLPPGCDYTVLDLPPAPRKDCVVSAASGKSISCFPCSPEISRANSWNISSSLTGEAESKQASSSSAFPMTTLSLGSSAGRPPLSSSCLKRSCSLSENNFSGKCSGSSGRCHCSKKRKLRQKRTIRVPATSLKMSDIPADDFSWRKYGQKPIKGSPHPRGYYKCSSVRGCPARKHVERAPDDPTMLIVTYEDQHNHSPLPPPSHTNSSILDSILDS</sequence>
<evidence type="ECO:0000256" key="1">
    <source>
        <dbReference type="ARBA" id="ARBA00004123"/>
    </source>
</evidence>
<evidence type="ECO:0000256" key="4">
    <source>
        <dbReference type="ARBA" id="ARBA00023163"/>
    </source>
</evidence>
<feature type="region of interest" description="Disordered" evidence="6">
    <location>
        <begin position="337"/>
        <end position="362"/>
    </location>
</feature>
<evidence type="ECO:0000256" key="6">
    <source>
        <dbReference type="SAM" id="MobiDB-lite"/>
    </source>
</evidence>
<comment type="caution">
    <text evidence="8">The sequence shown here is derived from an EMBL/GenBank/DDBJ whole genome shotgun (WGS) entry which is preliminary data.</text>
</comment>
<evidence type="ECO:0000256" key="2">
    <source>
        <dbReference type="ARBA" id="ARBA00023015"/>
    </source>
</evidence>
<organism evidence="8 9">
    <name type="scientific">Cuscuta australis</name>
    <dbReference type="NCBI Taxonomy" id="267555"/>
    <lineage>
        <taxon>Eukaryota</taxon>
        <taxon>Viridiplantae</taxon>
        <taxon>Streptophyta</taxon>
        <taxon>Embryophyta</taxon>
        <taxon>Tracheophyta</taxon>
        <taxon>Spermatophyta</taxon>
        <taxon>Magnoliopsida</taxon>
        <taxon>eudicotyledons</taxon>
        <taxon>Gunneridae</taxon>
        <taxon>Pentapetalae</taxon>
        <taxon>asterids</taxon>
        <taxon>lamiids</taxon>
        <taxon>Solanales</taxon>
        <taxon>Convolvulaceae</taxon>
        <taxon>Cuscuteae</taxon>
        <taxon>Cuscuta</taxon>
        <taxon>Cuscuta subgen. Grammica</taxon>
        <taxon>Cuscuta sect. Cleistogrammica</taxon>
    </lineage>
</organism>
<proteinExistence type="predicted"/>
<keyword evidence="4" id="KW-0804">Transcription</keyword>
<name>A0A328D9Z2_9ASTE</name>
<keyword evidence="2" id="KW-0805">Transcription regulation</keyword>
<reference evidence="8 9" key="1">
    <citation type="submission" date="2018-06" db="EMBL/GenBank/DDBJ databases">
        <title>The Genome of Cuscuta australis (Dodder) Provides Insight into the Evolution of Plant Parasitism.</title>
        <authorList>
            <person name="Liu H."/>
        </authorList>
    </citation>
    <scope>NUCLEOTIDE SEQUENCE [LARGE SCALE GENOMIC DNA]</scope>
    <source>
        <strain evidence="9">cv. Yunnan</strain>
        <tissue evidence="8">Vines</tissue>
    </source>
</reference>
<accession>A0A328D9Z2</accession>
<dbReference type="Proteomes" id="UP000249390">
    <property type="component" value="Unassembled WGS sequence"/>
</dbReference>
<comment type="subcellular location">
    <subcellularLocation>
        <location evidence="1">Nucleus</location>
    </subcellularLocation>
</comment>
<dbReference type="AlphaFoldDB" id="A0A328D9Z2"/>
<keyword evidence="9" id="KW-1185">Reference proteome</keyword>
<evidence type="ECO:0000313" key="9">
    <source>
        <dbReference type="Proteomes" id="UP000249390"/>
    </source>
</evidence>
<evidence type="ECO:0000256" key="3">
    <source>
        <dbReference type="ARBA" id="ARBA00023125"/>
    </source>
</evidence>
<keyword evidence="3" id="KW-0238">DNA-binding</keyword>
<dbReference type="SMART" id="SM00774">
    <property type="entry name" value="WRKY"/>
    <property type="match status" value="1"/>
</dbReference>
<dbReference type="Pfam" id="PF10533">
    <property type="entry name" value="Plant_zn_clust"/>
    <property type="match status" value="1"/>
</dbReference>
<dbReference type="InterPro" id="IPR018872">
    <property type="entry name" value="Zn-cluster-dom"/>
</dbReference>
<evidence type="ECO:0000313" key="8">
    <source>
        <dbReference type="EMBL" id="RAL40753.1"/>
    </source>
</evidence>
<dbReference type="EMBL" id="NQVE01000192">
    <property type="protein sequence ID" value="RAL40753.1"/>
    <property type="molecule type" value="Genomic_DNA"/>
</dbReference>
<evidence type="ECO:0000259" key="7">
    <source>
        <dbReference type="PROSITE" id="PS50811"/>
    </source>
</evidence>
<dbReference type="Gene3D" id="2.20.25.80">
    <property type="entry name" value="WRKY domain"/>
    <property type="match status" value="1"/>
</dbReference>
<dbReference type="PROSITE" id="PS50811">
    <property type="entry name" value="WRKY"/>
    <property type="match status" value="1"/>
</dbReference>
<keyword evidence="5" id="KW-0539">Nucleus</keyword>
<dbReference type="Pfam" id="PF03106">
    <property type="entry name" value="WRKY"/>
    <property type="match status" value="1"/>
</dbReference>
<feature type="compositionally biased region" description="Polar residues" evidence="6">
    <location>
        <begin position="350"/>
        <end position="362"/>
    </location>
</feature>
<dbReference type="InterPro" id="IPR036576">
    <property type="entry name" value="WRKY_dom_sf"/>
</dbReference>
<feature type="domain" description="WRKY" evidence="7">
    <location>
        <begin position="279"/>
        <end position="345"/>
    </location>
</feature>
<dbReference type="GO" id="GO:0005516">
    <property type="term" value="F:calmodulin binding"/>
    <property type="evidence" value="ECO:0007669"/>
    <property type="project" value="UniProtKB-ARBA"/>
</dbReference>
<dbReference type="InterPro" id="IPR044810">
    <property type="entry name" value="WRKY_plant"/>
</dbReference>
<dbReference type="GO" id="GO:0003700">
    <property type="term" value="F:DNA-binding transcription factor activity"/>
    <property type="evidence" value="ECO:0007669"/>
    <property type="project" value="InterPro"/>
</dbReference>
<evidence type="ECO:0000256" key="5">
    <source>
        <dbReference type="ARBA" id="ARBA00023242"/>
    </source>
</evidence>
<dbReference type="GO" id="GO:0005634">
    <property type="term" value="C:nucleus"/>
    <property type="evidence" value="ECO:0007669"/>
    <property type="project" value="UniProtKB-SubCell"/>
</dbReference>
<dbReference type="InterPro" id="IPR003657">
    <property type="entry name" value="WRKY_dom"/>
</dbReference>